<dbReference type="PIRSF" id="PIRSF001439">
    <property type="entry name" value="CryM"/>
    <property type="match status" value="1"/>
</dbReference>
<dbReference type="PANTHER" id="PTHR13812:SF19">
    <property type="entry name" value="KETIMINE REDUCTASE MU-CRYSTALLIN"/>
    <property type="match status" value="1"/>
</dbReference>
<dbReference type="RefSeq" id="WP_046231606.1">
    <property type="nucleotide sequence ID" value="NZ_FONN01000005.1"/>
</dbReference>
<gene>
    <name evidence="1" type="ORF">SAMN04487969_10532</name>
</gene>
<organism evidence="1 2">
    <name type="scientific">Paenibacillus algorifonticola</name>
    <dbReference type="NCBI Taxonomy" id="684063"/>
    <lineage>
        <taxon>Bacteria</taxon>
        <taxon>Bacillati</taxon>
        <taxon>Bacillota</taxon>
        <taxon>Bacilli</taxon>
        <taxon>Bacillales</taxon>
        <taxon>Paenibacillaceae</taxon>
        <taxon>Paenibacillus</taxon>
    </lineage>
</organism>
<dbReference type="Pfam" id="PF02423">
    <property type="entry name" value="OCD_Mu_crystall"/>
    <property type="match status" value="1"/>
</dbReference>
<dbReference type="InterPro" id="IPR036291">
    <property type="entry name" value="NAD(P)-bd_dom_sf"/>
</dbReference>
<dbReference type="InterPro" id="IPR023401">
    <property type="entry name" value="ODC_N"/>
</dbReference>
<accession>A0A1I2CER3</accession>
<dbReference type="SUPFAM" id="SSF51735">
    <property type="entry name" value="NAD(P)-binding Rossmann-fold domains"/>
    <property type="match status" value="1"/>
</dbReference>
<evidence type="ECO:0000313" key="2">
    <source>
        <dbReference type="Proteomes" id="UP000183410"/>
    </source>
</evidence>
<dbReference type="AlphaFoldDB" id="A0A1I2CER3"/>
<dbReference type="PANTHER" id="PTHR13812">
    <property type="entry name" value="KETIMINE REDUCTASE MU-CRYSTALLIN"/>
    <property type="match status" value="1"/>
</dbReference>
<proteinExistence type="predicted"/>
<dbReference type="Gene3D" id="3.40.50.720">
    <property type="entry name" value="NAD(P)-binding Rossmann-like Domain"/>
    <property type="match status" value="1"/>
</dbReference>
<protein>
    <submittedName>
        <fullName evidence="1">Ornithine cyclodeaminase</fullName>
    </submittedName>
</protein>
<keyword evidence="2" id="KW-1185">Reference proteome</keyword>
<dbReference type="EMBL" id="FONN01000005">
    <property type="protein sequence ID" value="SFE66748.1"/>
    <property type="molecule type" value="Genomic_DNA"/>
</dbReference>
<sequence length="340" mass="37169">MIYLGDEQIRAVGLHWHELANSIEDAVHVMDNGDYAQPVKPYLRYGGNAANRIIAMPAYVGGSIHAAGIKWIASFPGNLNTGMPRAHSLLVLNDANTGKPYAILNASLPSAARTAAVSALLLRHYLHARSKQHPSEPHRIKLGIIGFGPVGQLHYDMCGKLFGDCIDEAYVYDIRGAELDDITPAATAAVDGRERGLRQRTKVADSWQQLYSRCNVIITCTVSDRRYIDLPPLPGSLLLDVSLRDYTSSALSSISAIIVDDWDEVCRENTDIELLHKERGLTKADTRSLADVVCRGVLAGYDPAEPVLFCPMGMAVFDIATASYWVRKARELGIGLEIGN</sequence>
<dbReference type="GO" id="GO:0005737">
    <property type="term" value="C:cytoplasm"/>
    <property type="evidence" value="ECO:0007669"/>
    <property type="project" value="TreeGrafter"/>
</dbReference>
<dbReference type="InterPro" id="IPR003462">
    <property type="entry name" value="ODC_Mu_crystall"/>
</dbReference>
<dbReference type="OrthoDB" id="9792005at2"/>
<evidence type="ECO:0000313" key="1">
    <source>
        <dbReference type="EMBL" id="SFE66748.1"/>
    </source>
</evidence>
<reference evidence="2" key="1">
    <citation type="submission" date="2016-10" db="EMBL/GenBank/DDBJ databases">
        <authorList>
            <person name="Varghese N."/>
            <person name="Submissions S."/>
        </authorList>
    </citation>
    <scope>NUCLEOTIDE SEQUENCE [LARGE SCALE GENOMIC DNA]</scope>
    <source>
        <strain evidence="2">CGMCC 1.10223</strain>
    </source>
</reference>
<dbReference type="Proteomes" id="UP000183410">
    <property type="component" value="Unassembled WGS sequence"/>
</dbReference>
<name>A0A1I2CER3_9BACL</name>
<dbReference type="Gene3D" id="3.30.1780.10">
    <property type="entry name" value="ornithine cyclodeaminase, domain 1"/>
    <property type="match status" value="1"/>
</dbReference>